<gene>
    <name evidence="1" type="ORF">GAP31_106</name>
</gene>
<dbReference type="SUPFAM" id="SSF49899">
    <property type="entry name" value="Concanavalin A-like lectins/glucanases"/>
    <property type="match status" value="1"/>
</dbReference>
<sequence>MQEMLLGGLDVNYMIARLQKYGPITKGPALVVGSETTTGKGSLDFPNNANAFIKIGDGLPVPTRIGNTTNFYLDTYVKLRSTGAQMLLGNLKNSDGTGSYWVTLNNTFQVASQISIDGYDTTGVVQRFRFGTGALPINTWLHLRLERVGTQLKFFINGAQVGATQTMTKGFGGSAANQLYVGKSSDNAFLLNGLIDDFYFEVG</sequence>
<evidence type="ECO:0008006" key="3">
    <source>
        <dbReference type="Google" id="ProtNLM"/>
    </source>
</evidence>
<dbReference type="EMBL" id="JN882284">
    <property type="protein sequence ID" value="AFC21287.1"/>
    <property type="molecule type" value="Genomic_DNA"/>
</dbReference>
<keyword evidence="2" id="KW-1185">Reference proteome</keyword>
<dbReference type="Pfam" id="PF13385">
    <property type="entry name" value="Laminin_G_3"/>
    <property type="match status" value="1"/>
</dbReference>
<organism evidence="1 2">
    <name type="scientific">Cronobacter phage vB_CsaM_GAP31</name>
    <dbReference type="NCBI Taxonomy" id="1141135"/>
    <lineage>
        <taxon>Viruses</taxon>
        <taxon>Duplodnaviria</taxon>
        <taxon>Heunggongvirae</taxon>
        <taxon>Uroviricota</taxon>
        <taxon>Caudoviricetes</taxon>
        <taxon>Vequintavirinae</taxon>
        <taxon>Seunavirus</taxon>
        <taxon>Seunavirus GAP31</taxon>
    </lineage>
</organism>
<dbReference type="KEGG" id="vg:13993720"/>
<dbReference type="RefSeq" id="YP_006986942.1">
    <property type="nucleotide sequence ID" value="NC_019400.1"/>
</dbReference>
<proteinExistence type="predicted"/>
<dbReference type="GeneID" id="13993720"/>
<dbReference type="InterPro" id="IPR013320">
    <property type="entry name" value="ConA-like_dom_sf"/>
</dbReference>
<dbReference type="Gene3D" id="2.60.120.200">
    <property type="match status" value="1"/>
</dbReference>
<accession>K4F6R3</accession>
<evidence type="ECO:0000313" key="2">
    <source>
        <dbReference type="Proteomes" id="UP000000458"/>
    </source>
</evidence>
<dbReference type="Proteomes" id="UP000000458">
    <property type="component" value="Segment"/>
</dbReference>
<evidence type="ECO:0000313" key="1">
    <source>
        <dbReference type="EMBL" id="AFC21287.1"/>
    </source>
</evidence>
<name>K4F6R3_9CAUD</name>
<reference evidence="1 2" key="1">
    <citation type="journal article" date="2012" name="J. Virol.">
        <title>Genome Sequence of Cronobacter sakazakii Myovirus vB_CsaM_GAP31.</title>
        <authorList>
            <person name="Abbasifar R."/>
            <person name="Kropinski A.M."/>
            <person name="Sabour P.M."/>
            <person name="Ackermann H.W."/>
            <person name="Alanis Villa A."/>
            <person name="Abbasifar A."/>
            <person name="Griffiths M.W."/>
        </authorList>
    </citation>
    <scope>NUCLEOTIDE SEQUENCE [LARGE SCALE GENOMIC DNA]</scope>
</reference>
<protein>
    <recommendedName>
        <fullName evidence="3">LamG domain-containing protein</fullName>
    </recommendedName>
</protein>